<gene>
    <name evidence="3" type="ORF">GCM10008927_12970</name>
</gene>
<reference evidence="4" key="1">
    <citation type="journal article" date="2019" name="Int. J. Syst. Evol. Microbiol.">
        <title>The Global Catalogue of Microorganisms (GCM) 10K type strain sequencing project: providing services to taxonomists for standard genome sequencing and annotation.</title>
        <authorList>
            <consortium name="The Broad Institute Genomics Platform"/>
            <consortium name="The Broad Institute Genome Sequencing Center for Infectious Disease"/>
            <person name="Wu L."/>
            <person name="Ma J."/>
        </authorList>
    </citation>
    <scope>NUCLEOTIDE SEQUENCE [LARGE SCALE GENOMIC DNA]</scope>
    <source>
        <strain evidence="4">KCTC 32465</strain>
    </source>
</reference>
<protein>
    <recommendedName>
        <fullName evidence="2">DUF3131 domain-containing protein</fullName>
    </recommendedName>
</protein>
<comment type="caution">
    <text evidence="3">The sequence shown here is derived from an EMBL/GenBank/DDBJ whole genome shotgun (WGS) entry which is preliminary data.</text>
</comment>
<feature type="signal peptide" evidence="1">
    <location>
        <begin position="1"/>
        <end position="28"/>
    </location>
</feature>
<dbReference type="Gene3D" id="1.50.10.140">
    <property type="match status" value="1"/>
</dbReference>
<evidence type="ECO:0000259" key="2">
    <source>
        <dbReference type="Pfam" id="PF11329"/>
    </source>
</evidence>
<evidence type="ECO:0000256" key="1">
    <source>
        <dbReference type="SAM" id="SignalP"/>
    </source>
</evidence>
<feature type="chain" id="PRO_5046416492" description="DUF3131 domain-containing protein" evidence="1">
    <location>
        <begin position="29"/>
        <end position="445"/>
    </location>
</feature>
<evidence type="ECO:0000313" key="4">
    <source>
        <dbReference type="Proteomes" id="UP000634455"/>
    </source>
</evidence>
<keyword evidence="1" id="KW-0732">Signal</keyword>
<feature type="domain" description="DUF3131" evidence="2">
    <location>
        <begin position="68"/>
        <end position="431"/>
    </location>
</feature>
<evidence type="ECO:0000313" key="3">
    <source>
        <dbReference type="EMBL" id="GHA49197.1"/>
    </source>
</evidence>
<dbReference type="Proteomes" id="UP000634455">
    <property type="component" value="Unassembled WGS sequence"/>
</dbReference>
<sequence>MMFDNVIKARSHIAFVLGLCIAAAIAYSAETGISKTLHIGQKTILIETSDAQTVLANPSVINAKDLQQAKIAWRYFERNTQDTGLVNAADNFPSTTIWDQASYLLGLIAAQKIGIVSDVEFDMRMASALTSLRALPLFDSRLPNKVYETRFLTMTNYKNDPVLRGVGWSALDVARMIVPLTTIAQHYPHHAKEALEILQAWDFSKMINDGTLYGARVTDDDATEFVQEGRLGYEEYAARAISLLGLDALRAAKFDDYLRFEKVSQQMIAVDSRSFAEFDAHNYVVSEPYILTALEFGFDSESRELAHRIYVAQENRYKNAGILTAVSEDNIDQEPYFLYNTVFANGVAWNTLAENGDQFQHLRTVSTKAAIGWNVLYDTQYTNALVKHVERTKNAEIGWYSGVYESDGTVNKIATANTNAIILQSIYYKEFGPLITQGFMKRGAS</sequence>
<dbReference type="Pfam" id="PF11329">
    <property type="entry name" value="DUF3131"/>
    <property type="match status" value="1"/>
</dbReference>
<proteinExistence type="predicted"/>
<organism evidence="3 4">
    <name type="scientific">Paramylibacter ulvae</name>
    <dbReference type="NCBI Taxonomy" id="1651968"/>
    <lineage>
        <taxon>Bacteria</taxon>
        <taxon>Pseudomonadati</taxon>
        <taxon>Pseudomonadota</taxon>
        <taxon>Alphaproteobacteria</taxon>
        <taxon>Rhodobacterales</taxon>
        <taxon>Paracoccaceae</taxon>
        <taxon>Paramylibacter</taxon>
    </lineage>
</organism>
<keyword evidence="4" id="KW-1185">Reference proteome</keyword>
<accession>A0ABQ3CZU0</accession>
<dbReference type="InterPro" id="IPR021478">
    <property type="entry name" value="DUF3131"/>
</dbReference>
<name>A0ABQ3CZU0_9RHOB</name>
<dbReference type="EMBL" id="BMZF01000002">
    <property type="protein sequence ID" value="GHA49197.1"/>
    <property type="molecule type" value="Genomic_DNA"/>
</dbReference>